<evidence type="ECO:0000256" key="2">
    <source>
        <dbReference type="ARBA" id="ARBA00022741"/>
    </source>
</evidence>
<dbReference type="eggNOG" id="COG2605">
    <property type="taxonomic scope" value="Bacteria"/>
</dbReference>
<dbReference type="PIRSF" id="PIRSF036406">
    <property type="entry name" value="Hept_kin"/>
    <property type="match status" value="1"/>
</dbReference>
<dbReference type="EMBL" id="CP001089">
    <property type="protein sequence ID" value="ACD94519.1"/>
    <property type="molecule type" value="Genomic_DNA"/>
</dbReference>
<dbReference type="PANTHER" id="PTHR32463:SF0">
    <property type="entry name" value="L-FUCOSE KINASE"/>
    <property type="match status" value="1"/>
</dbReference>
<proteinExistence type="inferred from homology"/>
<dbReference type="InterPro" id="IPR013750">
    <property type="entry name" value="GHMP_kinase_C_dom"/>
</dbReference>
<keyword evidence="9" id="KW-1185">Reference proteome</keyword>
<dbReference type="SUPFAM" id="SSF55060">
    <property type="entry name" value="GHMP Kinase, C-terminal domain"/>
    <property type="match status" value="1"/>
</dbReference>
<dbReference type="AlphaFoldDB" id="B3E4V4"/>
<dbReference type="HOGENOM" id="CLU_048558_1_0_7"/>
<evidence type="ECO:0000256" key="1">
    <source>
        <dbReference type="ARBA" id="ARBA00022679"/>
    </source>
</evidence>
<dbReference type="PANTHER" id="PTHR32463">
    <property type="entry name" value="L-FUCOSE KINASE"/>
    <property type="match status" value="1"/>
</dbReference>
<feature type="domain" description="GHMP kinase C-terminal" evidence="7">
    <location>
        <begin position="235"/>
        <end position="306"/>
    </location>
</feature>
<protein>
    <submittedName>
        <fullName evidence="8">GHMP kinase</fullName>
    </submittedName>
</protein>
<dbReference type="GO" id="GO:0005524">
    <property type="term" value="F:ATP binding"/>
    <property type="evidence" value="ECO:0007669"/>
    <property type="project" value="UniProtKB-KW"/>
</dbReference>
<dbReference type="InterPro" id="IPR052203">
    <property type="entry name" value="GHMP_Kinase-Related"/>
</dbReference>
<dbReference type="Gene3D" id="3.30.230.120">
    <property type="match status" value="1"/>
</dbReference>
<keyword evidence="1" id="KW-0808">Transferase</keyword>
<evidence type="ECO:0000313" key="9">
    <source>
        <dbReference type="Proteomes" id="UP000002420"/>
    </source>
</evidence>
<dbReference type="KEGG" id="glo:Glov_0793"/>
<dbReference type="InterPro" id="IPR006204">
    <property type="entry name" value="GHMP_kinase_N_dom"/>
</dbReference>
<name>B3E4V4_TRIL1</name>
<organism evidence="8 9">
    <name type="scientific">Trichlorobacter lovleyi (strain ATCC BAA-1151 / DSM 17278 / SZ)</name>
    <name type="common">Geobacter lovleyi</name>
    <dbReference type="NCBI Taxonomy" id="398767"/>
    <lineage>
        <taxon>Bacteria</taxon>
        <taxon>Pseudomonadati</taxon>
        <taxon>Thermodesulfobacteriota</taxon>
        <taxon>Desulfuromonadia</taxon>
        <taxon>Geobacterales</taxon>
        <taxon>Geobacteraceae</taxon>
        <taxon>Trichlorobacter</taxon>
    </lineage>
</organism>
<dbReference type="SUPFAM" id="SSF54211">
    <property type="entry name" value="Ribosomal protein S5 domain 2-like"/>
    <property type="match status" value="1"/>
</dbReference>
<evidence type="ECO:0000259" key="6">
    <source>
        <dbReference type="Pfam" id="PF00288"/>
    </source>
</evidence>
<dbReference type="GO" id="GO:0050201">
    <property type="term" value="F:fucokinase activity"/>
    <property type="evidence" value="ECO:0007669"/>
    <property type="project" value="TreeGrafter"/>
</dbReference>
<dbReference type="InterPro" id="IPR001174">
    <property type="entry name" value="HddA/FKP"/>
</dbReference>
<evidence type="ECO:0000256" key="5">
    <source>
        <dbReference type="ARBA" id="ARBA00038121"/>
    </source>
</evidence>
<keyword evidence="3 8" id="KW-0418">Kinase</keyword>
<comment type="similarity">
    <text evidence="5">Belongs to the GHMP kinase family.</text>
</comment>
<dbReference type="InterPro" id="IPR020568">
    <property type="entry name" value="Ribosomal_Su5_D2-typ_SF"/>
</dbReference>
<sequence length="331" mass="37086">MIVTRAPHRISFFGGGTDYPSYYLEHGGKVIGGAIDKYCYITCRELPPFFEHKHRIVYSRIENVSHLDEIVHPSVRETMRYMGVTTGLEIHHDGDIPARSGMGSSSAFTVCLLKTLYALQGRIISRENLYKEAIYIEQELIKENVGSQDQTFAACGGLNVIDFMQNGQIVAQPLVMAPERLKRFKGKLMLFFSGISRFASDIAKEQIDNTHKNLDSLSAMKGLVDDAYGILTSPQGDFDEFGRLLHETWQYKRGLSRQMSTSEIDCMYETAMKHGAIGGKLLGAGGGGFMLLYVPEERQAEVRRALGGYLFIPFDFDFSGAQIVVYKPSFQ</sequence>
<dbReference type="InterPro" id="IPR014606">
    <property type="entry name" value="Heptose_7-P_kinase"/>
</dbReference>
<evidence type="ECO:0000256" key="3">
    <source>
        <dbReference type="ARBA" id="ARBA00022777"/>
    </source>
</evidence>
<keyword evidence="4" id="KW-0067">ATP-binding</keyword>
<gene>
    <name evidence="8" type="ordered locus">Glov_0793</name>
</gene>
<dbReference type="Pfam" id="PF08544">
    <property type="entry name" value="GHMP_kinases_C"/>
    <property type="match status" value="1"/>
</dbReference>
<dbReference type="InterPro" id="IPR036554">
    <property type="entry name" value="GHMP_kinase_C_sf"/>
</dbReference>
<evidence type="ECO:0000313" key="8">
    <source>
        <dbReference type="EMBL" id="ACD94519.1"/>
    </source>
</evidence>
<keyword evidence="2" id="KW-0547">Nucleotide-binding</keyword>
<dbReference type="OrthoDB" id="9812992at2"/>
<evidence type="ECO:0000256" key="4">
    <source>
        <dbReference type="ARBA" id="ARBA00022840"/>
    </source>
</evidence>
<dbReference type="RefSeq" id="WP_012468875.1">
    <property type="nucleotide sequence ID" value="NC_010814.1"/>
</dbReference>
<evidence type="ECO:0000259" key="7">
    <source>
        <dbReference type="Pfam" id="PF08544"/>
    </source>
</evidence>
<feature type="domain" description="GHMP kinase N-terminal" evidence="6">
    <location>
        <begin position="75"/>
        <end position="157"/>
    </location>
</feature>
<accession>B3E4V4</accession>
<dbReference type="STRING" id="398767.Glov_0793"/>
<dbReference type="PRINTS" id="PR00960">
    <property type="entry name" value="LMBPPROTEIN"/>
</dbReference>
<dbReference type="Pfam" id="PF00288">
    <property type="entry name" value="GHMP_kinases_N"/>
    <property type="match status" value="1"/>
</dbReference>
<dbReference type="GO" id="GO:0042352">
    <property type="term" value="P:GDP-L-fucose salvage"/>
    <property type="evidence" value="ECO:0007669"/>
    <property type="project" value="TreeGrafter"/>
</dbReference>
<reference evidence="8 9" key="1">
    <citation type="submission" date="2008-05" db="EMBL/GenBank/DDBJ databases">
        <title>Complete sequence of chromosome of Geobacter lovleyi SZ.</title>
        <authorList>
            <consortium name="US DOE Joint Genome Institute"/>
            <person name="Lucas S."/>
            <person name="Copeland A."/>
            <person name="Lapidus A."/>
            <person name="Glavina del Rio T."/>
            <person name="Dalin E."/>
            <person name="Tice H."/>
            <person name="Bruce D."/>
            <person name="Goodwin L."/>
            <person name="Pitluck S."/>
            <person name="Chertkov O."/>
            <person name="Meincke L."/>
            <person name="Brettin T."/>
            <person name="Detter J.C."/>
            <person name="Han C."/>
            <person name="Tapia R."/>
            <person name="Kuske C.R."/>
            <person name="Schmutz J."/>
            <person name="Larimer F."/>
            <person name="Land M."/>
            <person name="Hauser L."/>
            <person name="Kyrpides N."/>
            <person name="Mikhailova N."/>
            <person name="Sung Y."/>
            <person name="Fletcher K.E."/>
            <person name="Ritalahti K.M."/>
            <person name="Loeffler F.E."/>
            <person name="Richardson P."/>
        </authorList>
    </citation>
    <scope>NUCLEOTIDE SEQUENCE [LARGE SCALE GENOMIC DNA]</scope>
    <source>
        <strain evidence="9">ATCC BAA-1151 / DSM 17278 / SZ</strain>
    </source>
</reference>
<dbReference type="Proteomes" id="UP000002420">
    <property type="component" value="Chromosome"/>
</dbReference>